<feature type="compositionally biased region" description="Low complexity" evidence="12">
    <location>
        <begin position="352"/>
        <end position="367"/>
    </location>
</feature>
<evidence type="ECO:0000256" key="12">
    <source>
        <dbReference type="SAM" id="MobiDB-lite"/>
    </source>
</evidence>
<dbReference type="PROSITE" id="PS00027">
    <property type="entry name" value="HOMEOBOX_1"/>
    <property type="match status" value="1"/>
</dbReference>
<keyword evidence="9 10" id="KW-0539">Nucleus</keyword>
<dbReference type="GO" id="GO:0000978">
    <property type="term" value="F:RNA polymerase II cis-regulatory region sequence-specific DNA binding"/>
    <property type="evidence" value="ECO:0007669"/>
    <property type="project" value="TreeGrafter"/>
</dbReference>
<dbReference type="SMART" id="SM00389">
    <property type="entry name" value="HOX"/>
    <property type="match status" value="1"/>
</dbReference>
<dbReference type="InterPro" id="IPR017970">
    <property type="entry name" value="Homeobox_CS"/>
</dbReference>
<dbReference type="EMBL" id="FN654368">
    <property type="protein sequence ID" value="CBY32733.1"/>
    <property type="molecule type" value="Genomic_DNA"/>
</dbReference>
<dbReference type="Pfam" id="PF00046">
    <property type="entry name" value="Homeodomain"/>
    <property type="match status" value="1"/>
</dbReference>
<dbReference type="PROSITE" id="PS50071">
    <property type="entry name" value="HOMEOBOX_2"/>
    <property type="match status" value="1"/>
</dbReference>
<comment type="subcellular location">
    <subcellularLocation>
        <location evidence="1 10 11">Nucleus</location>
    </subcellularLocation>
</comment>
<evidence type="ECO:0000256" key="2">
    <source>
        <dbReference type="ARBA" id="ARBA00005733"/>
    </source>
</evidence>
<evidence type="ECO:0000256" key="10">
    <source>
        <dbReference type="PROSITE-ProRule" id="PRU00108"/>
    </source>
</evidence>
<evidence type="ECO:0000256" key="1">
    <source>
        <dbReference type="ARBA" id="ARBA00004123"/>
    </source>
</evidence>
<keyword evidence="3" id="KW-0217">Developmental protein</keyword>
<evidence type="ECO:0000256" key="4">
    <source>
        <dbReference type="ARBA" id="ARBA00022724"/>
    </source>
</evidence>
<feature type="region of interest" description="Disordered" evidence="12">
    <location>
        <begin position="130"/>
        <end position="196"/>
    </location>
</feature>
<keyword evidence="7 10" id="KW-0371">Homeobox</keyword>
<name>E4YAZ6_OIKDI</name>
<keyword evidence="4" id="KW-0563">Paired box</keyword>
<feature type="compositionally biased region" description="Low complexity" evidence="12">
    <location>
        <begin position="389"/>
        <end position="411"/>
    </location>
</feature>
<feature type="domain" description="Paired" evidence="14">
    <location>
        <begin position="21"/>
        <end position="147"/>
    </location>
</feature>
<dbReference type="GO" id="GO:0000981">
    <property type="term" value="F:DNA-binding transcription factor activity, RNA polymerase II-specific"/>
    <property type="evidence" value="ECO:0007669"/>
    <property type="project" value="InterPro"/>
</dbReference>
<accession>E4YAZ6</accession>
<dbReference type="Gene3D" id="1.10.10.10">
    <property type="entry name" value="Winged helix-like DNA-binding domain superfamily/Winged helix DNA-binding domain"/>
    <property type="match status" value="2"/>
</dbReference>
<protein>
    <submittedName>
        <fullName evidence="15">Uncharacterized protein</fullName>
    </submittedName>
</protein>
<dbReference type="InterPro" id="IPR043565">
    <property type="entry name" value="PAX_fam"/>
</dbReference>
<feature type="compositionally biased region" description="Polar residues" evidence="12">
    <location>
        <begin position="133"/>
        <end position="142"/>
    </location>
</feature>
<dbReference type="SMART" id="SM00351">
    <property type="entry name" value="PAX"/>
    <property type="match status" value="1"/>
</dbReference>
<dbReference type="AlphaFoldDB" id="E4YAZ6"/>
<organism evidence="15">
    <name type="scientific">Oikopleura dioica</name>
    <name type="common">Tunicate</name>
    <dbReference type="NCBI Taxonomy" id="34765"/>
    <lineage>
        <taxon>Eukaryota</taxon>
        <taxon>Metazoa</taxon>
        <taxon>Chordata</taxon>
        <taxon>Tunicata</taxon>
        <taxon>Appendicularia</taxon>
        <taxon>Copelata</taxon>
        <taxon>Oikopleuridae</taxon>
        <taxon>Oikopleura</taxon>
    </lineage>
</organism>
<feature type="domain" description="Homeobox" evidence="13">
    <location>
        <begin position="188"/>
        <end position="248"/>
    </location>
</feature>
<keyword evidence="6 10" id="KW-0238">DNA-binding</keyword>
<dbReference type="PANTHER" id="PTHR45636:SF49">
    <property type="entry name" value="PAIRED BOX PROTEIN 3 HOMOLOG"/>
    <property type="match status" value="1"/>
</dbReference>
<dbReference type="PRINTS" id="PR00027">
    <property type="entry name" value="PAIREDBOX"/>
</dbReference>
<dbReference type="InterPro" id="IPR043182">
    <property type="entry name" value="PAIRED_DNA-bd_dom"/>
</dbReference>
<keyword evidence="8" id="KW-0804">Transcription</keyword>
<reference evidence="15" key="1">
    <citation type="journal article" date="2010" name="Science">
        <title>Plasticity of animal genome architecture unmasked by rapid evolution of a pelagic tunicate.</title>
        <authorList>
            <person name="Denoeud F."/>
            <person name="Henriet S."/>
            <person name="Mungpakdee S."/>
            <person name="Aury J.M."/>
            <person name="Da Silva C."/>
            <person name="Brinkmann H."/>
            <person name="Mikhaleva J."/>
            <person name="Olsen L.C."/>
            <person name="Jubin C."/>
            <person name="Canestro C."/>
            <person name="Bouquet J.M."/>
            <person name="Danks G."/>
            <person name="Poulain J."/>
            <person name="Campsteijn C."/>
            <person name="Adamski M."/>
            <person name="Cross I."/>
            <person name="Yadetie F."/>
            <person name="Muffato M."/>
            <person name="Louis A."/>
            <person name="Butcher S."/>
            <person name="Tsagkogeorga G."/>
            <person name="Konrad A."/>
            <person name="Singh S."/>
            <person name="Jensen M.F."/>
            <person name="Cong E.H."/>
            <person name="Eikeseth-Otteraa H."/>
            <person name="Noel B."/>
            <person name="Anthouard V."/>
            <person name="Porcel B.M."/>
            <person name="Kachouri-Lafond R."/>
            <person name="Nishino A."/>
            <person name="Ugolini M."/>
            <person name="Chourrout P."/>
            <person name="Nishida H."/>
            <person name="Aasland R."/>
            <person name="Huzurbazar S."/>
            <person name="Westhof E."/>
            <person name="Delsuc F."/>
            <person name="Lehrach H."/>
            <person name="Reinhardt R."/>
            <person name="Weissenbach J."/>
            <person name="Roy S.W."/>
            <person name="Artiguenave F."/>
            <person name="Postlethwait J.H."/>
            <person name="Manak J.R."/>
            <person name="Thompson E.M."/>
            <person name="Jaillon O."/>
            <person name="Du Pasquier L."/>
            <person name="Boudinot P."/>
            <person name="Liberles D.A."/>
            <person name="Volff J.N."/>
            <person name="Philippe H."/>
            <person name="Lenhard B."/>
            <person name="Roest Crollius H."/>
            <person name="Wincker P."/>
            <person name="Chourrout D."/>
        </authorList>
    </citation>
    <scope>NUCLEOTIDE SEQUENCE [LARGE SCALE GENOMIC DNA]</scope>
</reference>
<evidence type="ECO:0000259" key="13">
    <source>
        <dbReference type="PROSITE" id="PS50071"/>
    </source>
</evidence>
<evidence type="ECO:0000256" key="6">
    <source>
        <dbReference type="ARBA" id="ARBA00023125"/>
    </source>
</evidence>
<dbReference type="CDD" id="cd00086">
    <property type="entry name" value="homeodomain"/>
    <property type="match status" value="1"/>
</dbReference>
<feature type="region of interest" description="Disordered" evidence="12">
    <location>
        <begin position="351"/>
        <end position="427"/>
    </location>
</feature>
<gene>
    <name evidence="15" type="ORF">GSOID_T00032078001</name>
</gene>
<dbReference type="InterPro" id="IPR009057">
    <property type="entry name" value="Homeodomain-like_sf"/>
</dbReference>
<proteinExistence type="inferred from homology"/>
<dbReference type="PROSITE" id="PS00034">
    <property type="entry name" value="PAIRED_1"/>
    <property type="match status" value="1"/>
</dbReference>
<feature type="DNA-binding region" description="Homeobox" evidence="10">
    <location>
        <begin position="190"/>
        <end position="249"/>
    </location>
</feature>
<evidence type="ECO:0000256" key="8">
    <source>
        <dbReference type="ARBA" id="ARBA00023163"/>
    </source>
</evidence>
<dbReference type="FunFam" id="1.10.10.60:FF:000679">
    <property type="entry name" value="Homeobox protein aristaless"/>
    <property type="match status" value="1"/>
</dbReference>
<dbReference type="Gene3D" id="1.10.10.60">
    <property type="entry name" value="Homeodomain-like"/>
    <property type="match status" value="1"/>
</dbReference>
<dbReference type="SUPFAM" id="SSF46689">
    <property type="entry name" value="Homeodomain-like"/>
    <property type="match status" value="2"/>
</dbReference>
<dbReference type="PANTHER" id="PTHR45636">
    <property type="entry name" value="PAIRED BOX PROTEIN PAX-6-RELATED-RELATED"/>
    <property type="match status" value="1"/>
</dbReference>
<evidence type="ECO:0000256" key="7">
    <source>
        <dbReference type="ARBA" id="ARBA00023155"/>
    </source>
</evidence>
<evidence type="ECO:0000256" key="11">
    <source>
        <dbReference type="RuleBase" id="RU000682"/>
    </source>
</evidence>
<comment type="similarity">
    <text evidence="2">Belongs to the paired homeobox family.</text>
</comment>
<sequence length="468" mass="50909">MQAPNLGAAQPFRPSHFPMEGQGRMNQLGGVFINGRPLPTHIRHKIVEMAAMGVRPCVISRNLRVSHGCVSKILCRYQETGSIKPGSIGGNKTKGPQPEIEEKILQYSSENSGIFSWELREMLIKNGDCERSTAPSVSTISRTLRAHGVPEPADVKKEPGQEGQADPGSDEKSENSEDEDEVNLPLKRKQRRSRTTFSANQLDELEKCFERTHYPDIYTREELAGRTGLSEARVQVWFSNRRARWRKQMTASQITGPLPPFAPSHSQMMGGSIPSGAPPPAMVSMQSYTSPVPPPVTSMYSSIPEFSSPYQPSVEFNPNYGQPNFNYSSISTTSSIPSELPSATSFLSSPIETASETPATAPALSSPHNVSIEQTVPVEGITKIEETTSGSDSGHDASSPSSEQKSASPTSNNSSGFGDSANLPVGNQLTFTPYAAQTSFYQPQYGYVPTLDPLGGHYNPYNNIYSSQ</sequence>
<dbReference type="Pfam" id="PF00292">
    <property type="entry name" value="PAX"/>
    <property type="match status" value="1"/>
</dbReference>
<dbReference type="InterPro" id="IPR001523">
    <property type="entry name" value="Paired_dom"/>
</dbReference>
<evidence type="ECO:0000259" key="14">
    <source>
        <dbReference type="PROSITE" id="PS51057"/>
    </source>
</evidence>
<keyword evidence="5" id="KW-0805">Transcription regulation</keyword>
<dbReference type="InterPro" id="IPR036388">
    <property type="entry name" value="WH-like_DNA-bd_sf"/>
</dbReference>
<dbReference type="Proteomes" id="UP000011014">
    <property type="component" value="Unassembled WGS sequence"/>
</dbReference>
<evidence type="ECO:0000313" key="15">
    <source>
        <dbReference type="EMBL" id="CBY32733.1"/>
    </source>
</evidence>
<dbReference type="FunFam" id="1.10.10.10:FF:000031">
    <property type="entry name" value="Paired box protein Pax-7"/>
    <property type="match status" value="1"/>
</dbReference>
<evidence type="ECO:0000256" key="5">
    <source>
        <dbReference type="ARBA" id="ARBA00023015"/>
    </source>
</evidence>
<dbReference type="PROSITE" id="PS51057">
    <property type="entry name" value="PAIRED_2"/>
    <property type="match status" value="1"/>
</dbReference>
<evidence type="ECO:0000256" key="9">
    <source>
        <dbReference type="ARBA" id="ARBA00023242"/>
    </source>
</evidence>
<evidence type="ECO:0000256" key="3">
    <source>
        <dbReference type="ARBA" id="ARBA00022473"/>
    </source>
</evidence>
<dbReference type="InterPro" id="IPR001356">
    <property type="entry name" value="HD"/>
</dbReference>
<dbReference type="GO" id="GO:0005634">
    <property type="term" value="C:nucleus"/>
    <property type="evidence" value="ECO:0007669"/>
    <property type="project" value="UniProtKB-SubCell"/>
</dbReference>